<protein>
    <recommendedName>
        <fullName evidence="3">DUF1841 domain-containing protein</fullName>
    </recommendedName>
</protein>
<name>A0A1H3GYA7_ALLWA</name>
<keyword evidence="2" id="KW-1185">Reference proteome</keyword>
<dbReference type="Proteomes" id="UP000198672">
    <property type="component" value="Unassembled WGS sequence"/>
</dbReference>
<dbReference type="AlphaFoldDB" id="A0A1H3GYA7"/>
<dbReference type="STRING" id="61595.SAMN05421644_12812"/>
<evidence type="ECO:0008006" key="3">
    <source>
        <dbReference type="Google" id="ProtNLM"/>
    </source>
</evidence>
<dbReference type="RefSeq" id="WP_091334182.1">
    <property type="nucleotide sequence ID" value="NZ_FNOW01000028.1"/>
</dbReference>
<dbReference type="Pfam" id="PF08897">
    <property type="entry name" value="DUF1841"/>
    <property type="match status" value="1"/>
</dbReference>
<organism evidence="1 2">
    <name type="scientific">Allochromatium warmingii</name>
    <name type="common">Chromatium warmingii</name>
    <dbReference type="NCBI Taxonomy" id="61595"/>
    <lineage>
        <taxon>Bacteria</taxon>
        <taxon>Pseudomonadati</taxon>
        <taxon>Pseudomonadota</taxon>
        <taxon>Gammaproteobacteria</taxon>
        <taxon>Chromatiales</taxon>
        <taxon>Chromatiaceae</taxon>
        <taxon>Allochromatium</taxon>
    </lineage>
</organism>
<reference evidence="2" key="1">
    <citation type="submission" date="2016-10" db="EMBL/GenBank/DDBJ databases">
        <authorList>
            <person name="Varghese N."/>
            <person name="Submissions S."/>
        </authorList>
    </citation>
    <scope>NUCLEOTIDE SEQUENCE [LARGE SCALE GENOMIC DNA]</scope>
    <source>
        <strain evidence="2">DSM 173</strain>
    </source>
</reference>
<dbReference type="OrthoDB" id="9789432at2"/>
<accession>A0A1H3GYA7</accession>
<evidence type="ECO:0000313" key="1">
    <source>
        <dbReference type="EMBL" id="SDY08107.1"/>
    </source>
</evidence>
<sequence length="143" mass="16798">MFSNNRQTHRQIFLDAWQKAQHNAPLEPLEAQLVMLIRQHPEYQQWFADSDRARDQDFVPELGQTNPFLHLGLHLTILDQLSLDQPHGIRAHYQRLLAHYGDPHRAEHAIMDCLAEALWNIQRSGSAFDDAAYFQCIQRHTHR</sequence>
<evidence type="ECO:0000313" key="2">
    <source>
        <dbReference type="Proteomes" id="UP000198672"/>
    </source>
</evidence>
<dbReference type="InterPro" id="IPR014993">
    <property type="entry name" value="DUF1841"/>
</dbReference>
<proteinExistence type="predicted"/>
<dbReference type="EMBL" id="FNOW01000028">
    <property type="protein sequence ID" value="SDY08107.1"/>
    <property type="molecule type" value="Genomic_DNA"/>
</dbReference>
<gene>
    <name evidence="1" type="ORF">SAMN05421644_12812</name>
</gene>